<protein>
    <submittedName>
        <fullName evidence="1">Uncharacterized protein</fullName>
    </submittedName>
</protein>
<comment type="caution">
    <text evidence="1">The sequence shown here is derived from an EMBL/GenBank/DDBJ whole genome shotgun (WGS) entry which is preliminary data.</text>
</comment>
<sequence length="88" mass="9202">MQVLADGGAIYMEGHQAQYVYQADGTIDAAATLANGLHVTGNVVYNDGARYNAFYDDAGSEWITISGNAEFHPLSSLGQGGCSATGHF</sequence>
<dbReference type="AlphaFoldDB" id="A0A4U0SAZ3"/>
<dbReference type="EMBL" id="SUMC01000037">
    <property type="protein sequence ID" value="TKA06500.1"/>
    <property type="molecule type" value="Genomic_DNA"/>
</dbReference>
<reference evidence="1 2" key="1">
    <citation type="submission" date="2019-04" db="EMBL/GenBank/DDBJ databases">
        <title>Streptomyces oryziradicis sp. nov., a novel actinomycete isolated from rhizosphere soil of rice (Oryza sativa L.).</title>
        <authorList>
            <person name="Li C."/>
        </authorList>
    </citation>
    <scope>NUCLEOTIDE SEQUENCE [LARGE SCALE GENOMIC DNA]</scope>
    <source>
        <strain evidence="1 2">NEAU-C40</strain>
    </source>
</reference>
<keyword evidence="2" id="KW-1185">Reference proteome</keyword>
<dbReference type="RefSeq" id="WP_136727261.1">
    <property type="nucleotide sequence ID" value="NZ_SUMC01000037.1"/>
</dbReference>
<name>A0A4U0SAZ3_9ACTN</name>
<accession>A0A4U0SAZ3</accession>
<evidence type="ECO:0000313" key="2">
    <source>
        <dbReference type="Proteomes" id="UP000305778"/>
    </source>
</evidence>
<dbReference type="Proteomes" id="UP000305778">
    <property type="component" value="Unassembled WGS sequence"/>
</dbReference>
<proteinExistence type="predicted"/>
<evidence type="ECO:0000313" key="1">
    <source>
        <dbReference type="EMBL" id="TKA06500.1"/>
    </source>
</evidence>
<gene>
    <name evidence="1" type="ORF">FCI23_30930</name>
</gene>
<organism evidence="1 2">
    <name type="scientific">Actinacidiphila oryziradicis</name>
    <dbReference type="NCBI Taxonomy" id="2571141"/>
    <lineage>
        <taxon>Bacteria</taxon>
        <taxon>Bacillati</taxon>
        <taxon>Actinomycetota</taxon>
        <taxon>Actinomycetes</taxon>
        <taxon>Kitasatosporales</taxon>
        <taxon>Streptomycetaceae</taxon>
        <taxon>Actinacidiphila</taxon>
    </lineage>
</organism>